<keyword evidence="2" id="KW-0687">Ribonucleoprotein</keyword>
<sequence>MNYVAIGFIVILLIYINNNDNSNKIQREQKRIESKLDRILEHLGLPELCNEYVSDELKSELIELVRENKKIKAIKKLRESTGMGLKEAKDYVDSL</sequence>
<evidence type="ECO:0000313" key="3">
    <source>
        <dbReference type="Proteomes" id="UP000250223"/>
    </source>
</evidence>
<dbReference type="SUPFAM" id="SSF54736">
    <property type="entry name" value="ClpS-like"/>
    <property type="match status" value="1"/>
</dbReference>
<dbReference type="EMBL" id="UAWC01000001">
    <property type="protein sequence ID" value="SQB33140.1"/>
    <property type="molecule type" value="Genomic_DNA"/>
</dbReference>
<dbReference type="GO" id="GO:0005840">
    <property type="term" value="C:ribosome"/>
    <property type="evidence" value="ECO:0007669"/>
    <property type="project" value="UniProtKB-KW"/>
</dbReference>
<evidence type="ECO:0000313" key="2">
    <source>
        <dbReference type="EMBL" id="SQB33140.1"/>
    </source>
</evidence>
<evidence type="ECO:0000259" key="1">
    <source>
        <dbReference type="Pfam" id="PF00542"/>
    </source>
</evidence>
<gene>
    <name evidence="2" type="ORF">NCTC13028_00177</name>
</gene>
<dbReference type="GO" id="GO:0006412">
    <property type="term" value="P:translation"/>
    <property type="evidence" value="ECO:0007669"/>
    <property type="project" value="InterPro"/>
</dbReference>
<dbReference type="Proteomes" id="UP000250223">
    <property type="component" value="Unassembled WGS sequence"/>
</dbReference>
<dbReference type="RefSeq" id="WP_111921056.1">
    <property type="nucleotide sequence ID" value="NZ_JAHLNT010000008.1"/>
</dbReference>
<name>A0A2X2Y3R7_CLOCO</name>
<accession>A0A2X2Y3R7</accession>
<dbReference type="InterPro" id="IPR014719">
    <property type="entry name" value="Ribosomal_bL12_C/ClpS-like"/>
</dbReference>
<dbReference type="Pfam" id="PF00542">
    <property type="entry name" value="Ribosomal_L12"/>
    <property type="match status" value="1"/>
</dbReference>
<keyword evidence="2" id="KW-0689">Ribosomal protein</keyword>
<feature type="domain" description="Large ribosomal subunit protein bL12 C-terminal" evidence="1">
    <location>
        <begin position="67"/>
        <end position="94"/>
    </location>
</feature>
<dbReference type="InterPro" id="IPR013823">
    <property type="entry name" value="Ribosomal_bL12_C"/>
</dbReference>
<dbReference type="AlphaFoldDB" id="A0A2X2Y3R7"/>
<reference evidence="2 3" key="1">
    <citation type="submission" date="2018-06" db="EMBL/GenBank/DDBJ databases">
        <authorList>
            <consortium name="Pathogen Informatics"/>
            <person name="Doyle S."/>
        </authorList>
    </citation>
    <scope>NUCLEOTIDE SEQUENCE [LARGE SCALE GENOMIC DNA]</scope>
    <source>
        <strain evidence="2 3">NCTC13028</strain>
    </source>
</reference>
<organism evidence="2 3">
    <name type="scientific">Clostridium cochlearium</name>
    <dbReference type="NCBI Taxonomy" id="1494"/>
    <lineage>
        <taxon>Bacteria</taxon>
        <taxon>Bacillati</taxon>
        <taxon>Bacillota</taxon>
        <taxon>Clostridia</taxon>
        <taxon>Eubacteriales</taxon>
        <taxon>Clostridiaceae</taxon>
        <taxon>Clostridium</taxon>
    </lineage>
</organism>
<dbReference type="GO" id="GO:0003735">
    <property type="term" value="F:structural constituent of ribosome"/>
    <property type="evidence" value="ECO:0007669"/>
    <property type="project" value="InterPro"/>
</dbReference>
<proteinExistence type="predicted"/>
<protein>
    <submittedName>
        <fullName evidence="2">50S ribosomal protein L7/L12</fullName>
    </submittedName>
</protein>
<dbReference type="Gene3D" id="3.30.1390.10">
    <property type="match status" value="1"/>
</dbReference>